<gene>
    <name evidence="4" type="ORF">QUV98_07225</name>
</gene>
<dbReference type="InterPro" id="IPR050288">
    <property type="entry name" value="Cellulose_deg_GH3"/>
</dbReference>
<protein>
    <submittedName>
        <fullName evidence="4">Glycoside hydrolase family 3 N-terminal domain-containing protein</fullName>
    </submittedName>
</protein>
<proteinExistence type="inferred from homology"/>
<keyword evidence="2 4" id="KW-0378">Hydrolase</keyword>
<dbReference type="GO" id="GO:0016787">
    <property type="term" value="F:hydrolase activity"/>
    <property type="evidence" value="ECO:0007669"/>
    <property type="project" value="UniProtKB-KW"/>
</dbReference>
<dbReference type="InterPro" id="IPR002772">
    <property type="entry name" value="Glyco_hydro_3_C"/>
</dbReference>
<dbReference type="InterPro" id="IPR036881">
    <property type="entry name" value="Glyco_hydro_3_C_sf"/>
</dbReference>
<reference evidence="5" key="1">
    <citation type="submission" date="2023-06" db="EMBL/GenBank/DDBJ databases">
        <title>Identification and characterization of horizontal gene transfer across gut microbiota members of farm animals based on homology search.</title>
        <authorList>
            <person name="Zeman M."/>
            <person name="Kubasova T."/>
            <person name="Jahodarova E."/>
            <person name="Nykrynova M."/>
            <person name="Rychlik I."/>
        </authorList>
    </citation>
    <scope>NUCLEOTIDE SEQUENCE [LARGE SCALE GENOMIC DNA]</scope>
    <source>
        <strain evidence="5">ET341</strain>
    </source>
</reference>
<accession>A0ABT7UIX7</accession>
<dbReference type="InterPro" id="IPR001764">
    <property type="entry name" value="Glyco_hydro_3_N"/>
</dbReference>
<organism evidence="4 5">
    <name type="scientific">Massilimicrobiota timonensis</name>
    <dbReference type="NCBI Taxonomy" id="1776392"/>
    <lineage>
        <taxon>Bacteria</taxon>
        <taxon>Bacillati</taxon>
        <taxon>Bacillota</taxon>
        <taxon>Erysipelotrichia</taxon>
        <taxon>Erysipelotrichales</taxon>
        <taxon>Erysipelotrichaceae</taxon>
        <taxon>Massilimicrobiota</taxon>
    </lineage>
</organism>
<name>A0ABT7UIX7_9FIRM</name>
<comment type="similarity">
    <text evidence="1">Belongs to the glycosyl hydrolase 3 family.</text>
</comment>
<dbReference type="Gene3D" id="3.40.50.1700">
    <property type="entry name" value="Glycoside hydrolase family 3 C-terminal domain"/>
    <property type="match status" value="1"/>
</dbReference>
<reference evidence="4 5" key="2">
    <citation type="submission" date="2023-06" db="EMBL/GenBank/DDBJ databases">
        <authorList>
            <person name="Zeman M."/>
            <person name="Kubasova T."/>
            <person name="Jahodarova E."/>
            <person name="Nykrynova M."/>
            <person name="Rychlik I."/>
        </authorList>
    </citation>
    <scope>NUCLEOTIDE SEQUENCE [LARGE SCALE GENOMIC DNA]</scope>
    <source>
        <strain evidence="4 5">ET341</strain>
    </source>
</reference>
<evidence type="ECO:0000313" key="5">
    <source>
        <dbReference type="Proteomes" id="UP001529275"/>
    </source>
</evidence>
<dbReference type="SMART" id="SM01217">
    <property type="entry name" value="Fn3_like"/>
    <property type="match status" value="1"/>
</dbReference>
<dbReference type="EMBL" id="JAUDCK010000023">
    <property type="protein sequence ID" value="MDM8196102.1"/>
    <property type="molecule type" value="Genomic_DNA"/>
</dbReference>
<dbReference type="PRINTS" id="PR00133">
    <property type="entry name" value="GLHYDRLASE3"/>
</dbReference>
<evidence type="ECO:0000256" key="2">
    <source>
        <dbReference type="ARBA" id="ARBA00022801"/>
    </source>
</evidence>
<dbReference type="InterPro" id="IPR013783">
    <property type="entry name" value="Ig-like_fold"/>
</dbReference>
<evidence type="ECO:0000256" key="1">
    <source>
        <dbReference type="ARBA" id="ARBA00005336"/>
    </source>
</evidence>
<dbReference type="Pfam" id="PF00933">
    <property type="entry name" value="Glyco_hydro_3"/>
    <property type="match status" value="1"/>
</dbReference>
<dbReference type="Gene3D" id="3.20.20.300">
    <property type="entry name" value="Glycoside hydrolase, family 3, N-terminal domain"/>
    <property type="match status" value="1"/>
</dbReference>
<evidence type="ECO:0000313" key="4">
    <source>
        <dbReference type="EMBL" id="MDM8196102.1"/>
    </source>
</evidence>
<keyword evidence="5" id="KW-1185">Reference proteome</keyword>
<dbReference type="SUPFAM" id="SSF52279">
    <property type="entry name" value="Beta-D-glucan exohydrolase, C-terminal domain"/>
    <property type="match status" value="1"/>
</dbReference>
<dbReference type="RefSeq" id="WP_289527791.1">
    <property type="nucleotide sequence ID" value="NZ_JAUDCK010000023.1"/>
</dbReference>
<comment type="caution">
    <text evidence="4">The sequence shown here is derived from an EMBL/GenBank/DDBJ whole genome shotgun (WGS) entry which is preliminary data.</text>
</comment>
<dbReference type="Proteomes" id="UP001529275">
    <property type="component" value="Unassembled WGS sequence"/>
</dbReference>
<dbReference type="PANTHER" id="PTHR42715">
    <property type="entry name" value="BETA-GLUCOSIDASE"/>
    <property type="match status" value="1"/>
</dbReference>
<dbReference type="Pfam" id="PF14310">
    <property type="entry name" value="Fn3-like"/>
    <property type="match status" value="1"/>
</dbReference>
<feature type="domain" description="Fibronectin type III-like" evidence="3">
    <location>
        <begin position="652"/>
        <end position="721"/>
    </location>
</feature>
<evidence type="ECO:0000259" key="3">
    <source>
        <dbReference type="SMART" id="SM01217"/>
    </source>
</evidence>
<dbReference type="SUPFAM" id="SSF51445">
    <property type="entry name" value="(Trans)glycosidases"/>
    <property type="match status" value="1"/>
</dbReference>
<sequence>MVENIIKQMTLKEKVGQLNQHLYGWQCYQKVGDHYELTDLFKKHVKEYGGVGAIYGIMRADAWSQIDEHNGITRQESYQVIQMIQDYIKKHSRFQIPALITEECVHGHMALQSPVYPTQLAMGMTWNPLLMEKIAQNVSQELAAKGGNLALFTGFDVLRDPRWGRSEECFSEDAYLTSQMIQSAVQGFEKDQNGVSVVVKHLCAQGACEGGHNSDAAKIGPRELRDIHLPAVKAAVKAGARAVMAAYNEIDGIPCHIHKNLLHHILRKEYGFDGIVMADGCALDRLLLLNDNPLQMGSLALKAGVDLSLWDQVYTKLDEAVKQGYVTEEELDIAVERILRLKEKLGLFEPSQNIPLPQCDELLLQSARECQVLLKNDDHILPLKKTQKIAVIGPNAHHYLHQLGDYTAYQNPQDIVTVYQGICKKASQVSYALGCTTRKKQFENLDETLKIAKEADVVVLVLGGNSTRLYQNAFENNGALRIQDENEMNCGENIDLASLELEGYQNQLLKEIHRVNPNIVTVLIQGRVHVINDVMRYSQAVVASFYPGSRGGDGIADVLFGDYNPSGHLSVSIPRHVGALPCYYNHKHNGAQKDYIDLPSGPLLPFGYGLSYTTFEYQNISLPQKISIQELKEKGLTITLDVHNTGQRDGEDVVQIYIKHLQSSIVSRVLELKGFHKVYVPHHAVQTVSITLSYDDLAIWNIDMEHIVETGRLAVCVGQDSQNYKEYSVCIEESC</sequence>
<dbReference type="PANTHER" id="PTHR42715:SF10">
    <property type="entry name" value="BETA-GLUCOSIDASE"/>
    <property type="match status" value="1"/>
</dbReference>
<dbReference type="InterPro" id="IPR026891">
    <property type="entry name" value="Fn3-like"/>
</dbReference>
<dbReference type="Gene3D" id="2.60.40.10">
    <property type="entry name" value="Immunoglobulins"/>
    <property type="match status" value="1"/>
</dbReference>
<dbReference type="InterPro" id="IPR036962">
    <property type="entry name" value="Glyco_hydro_3_N_sf"/>
</dbReference>
<dbReference type="Pfam" id="PF01915">
    <property type="entry name" value="Glyco_hydro_3_C"/>
    <property type="match status" value="1"/>
</dbReference>
<dbReference type="InterPro" id="IPR017853">
    <property type="entry name" value="GH"/>
</dbReference>